<evidence type="ECO:0000256" key="4">
    <source>
        <dbReference type="ARBA" id="ARBA00022638"/>
    </source>
</evidence>
<dbReference type="PROSITE" id="PS51348">
    <property type="entry name" value="GLYCOSYL_HYDROL_F22_2"/>
    <property type="match status" value="3"/>
</dbReference>
<evidence type="ECO:0000256" key="2">
    <source>
        <dbReference type="ARBA" id="ARBA00010859"/>
    </source>
</evidence>
<protein>
    <recommendedName>
        <fullName evidence="3">lysozyme</fullName>
        <ecNumber evidence="3">3.2.1.17</ecNumber>
    </recommendedName>
</protein>
<dbReference type="SMART" id="SM00263">
    <property type="entry name" value="LYZ1"/>
    <property type="match status" value="3"/>
</dbReference>
<dbReference type="GO" id="GO:0031640">
    <property type="term" value="P:killing of cells of another organism"/>
    <property type="evidence" value="ECO:0007669"/>
    <property type="project" value="UniProtKB-KW"/>
</dbReference>
<dbReference type="Pfam" id="PF00062">
    <property type="entry name" value="Lys"/>
    <property type="match status" value="3"/>
</dbReference>
<gene>
    <name evidence="10" type="primary">putative Lysozyme E</name>
    <name evidence="10" type="ORF">CLUMA_CG019623</name>
</gene>
<dbReference type="PROSITE" id="PS00128">
    <property type="entry name" value="GLYCOSYL_HYDROL_F22_1"/>
    <property type="match status" value="3"/>
</dbReference>
<dbReference type="PANTHER" id="PTHR11407">
    <property type="entry name" value="LYSOZYME C"/>
    <property type="match status" value="1"/>
</dbReference>
<feature type="region of interest" description="Disordered" evidence="8">
    <location>
        <begin position="634"/>
        <end position="673"/>
    </location>
</feature>
<organism evidence="10 11">
    <name type="scientific">Clunio marinus</name>
    <dbReference type="NCBI Taxonomy" id="568069"/>
    <lineage>
        <taxon>Eukaryota</taxon>
        <taxon>Metazoa</taxon>
        <taxon>Ecdysozoa</taxon>
        <taxon>Arthropoda</taxon>
        <taxon>Hexapoda</taxon>
        <taxon>Insecta</taxon>
        <taxon>Pterygota</taxon>
        <taxon>Neoptera</taxon>
        <taxon>Endopterygota</taxon>
        <taxon>Diptera</taxon>
        <taxon>Nematocera</taxon>
        <taxon>Chironomoidea</taxon>
        <taxon>Chironomidae</taxon>
        <taxon>Clunio</taxon>
    </lineage>
</organism>
<feature type="domain" description="Glycosyl hydrolases family 22 (GH22)" evidence="9">
    <location>
        <begin position="90"/>
        <end position="108"/>
    </location>
</feature>
<feature type="domain" description="Glycosyl hydrolases family 22 (GH22)" evidence="9">
    <location>
        <begin position="409"/>
        <end position="427"/>
    </location>
</feature>
<dbReference type="GO" id="GO:0003796">
    <property type="term" value="F:lysozyme activity"/>
    <property type="evidence" value="ECO:0007669"/>
    <property type="project" value="UniProtKB-EC"/>
</dbReference>
<dbReference type="GO" id="GO:0042742">
    <property type="term" value="P:defense response to bacterium"/>
    <property type="evidence" value="ECO:0007669"/>
    <property type="project" value="UniProtKB-KW"/>
</dbReference>
<keyword evidence="11" id="KW-1185">Reference proteome</keyword>
<evidence type="ECO:0000256" key="6">
    <source>
        <dbReference type="ARBA" id="ARBA00023295"/>
    </source>
</evidence>
<keyword evidence="4" id="KW-0929">Antimicrobial</keyword>
<comment type="catalytic activity">
    <reaction evidence="1">
        <text>Hydrolysis of (1-&gt;4)-beta-linkages between N-acetylmuramic acid and N-acetyl-D-glucosamine residues in a peptidoglycan and between N-acetyl-D-glucosamine residues in chitodextrins.</text>
        <dbReference type="EC" id="3.2.1.17"/>
    </reaction>
</comment>
<dbReference type="CDD" id="cd16899">
    <property type="entry name" value="LYZ_C_invert"/>
    <property type="match status" value="2"/>
</dbReference>
<dbReference type="SUPFAM" id="SSF53955">
    <property type="entry name" value="Lysozyme-like"/>
    <property type="match status" value="3"/>
</dbReference>
<dbReference type="InterPro" id="IPR023346">
    <property type="entry name" value="Lysozyme-like_dom_sf"/>
</dbReference>
<feature type="compositionally biased region" description="Low complexity" evidence="8">
    <location>
        <begin position="648"/>
        <end position="670"/>
    </location>
</feature>
<comment type="similarity">
    <text evidence="2 7">Belongs to the glycosyl hydrolase 22 family.</text>
</comment>
<evidence type="ECO:0000256" key="5">
    <source>
        <dbReference type="ARBA" id="ARBA00023157"/>
    </source>
</evidence>
<feature type="region of interest" description="Disordered" evidence="8">
    <location>
        <begin position="533"/>
        <end position="579"/>
    </location>
</feature>
<dbReference type="InterPro" id="IPR019799">
    <property type="entry name" value="Glyco_hydro_22_CS"/>
</dbReference>
<dbReference type="Proteomes" id="UP000183832">
    <property type="component" value="Unassembled WGS sequence"/>
</dbReference>
<evidence type="ECO:0000256" key="3">
    <source>
        <dbReference type="ARBA" id="ARBA00012732"/>
    </source>
</evidence>
<name>A0A1J1J534_9DIPT</name>
<dbReference type="PRINTS" id="PR00135">
    <property type="entry name" value="LYZLACT"/>
</dbReference>
<proteinExistence type="inferred from homology"/>
<dbReference type="OrthoDB" id="17373at2759"/>
<evidence type="ECO:0000256" key="1">
    <source>
        <dbReference type="ARBA" id="ARBA00000632"/>
    </source>
</evidence>
<evidence type="ECO:0000313" key="11">
    <source>
        <dbReference type="Proteomes" id="UP000183832"/>
    </source>
</evidence>
<dbReference type="InterPro" id="IPR001916">
    <property type="entry name" value="Glyco_hydro_22"/>
</dbReference>
<dbReference type="AlphaFoldDB" id="A0A1J1J534"/>
<feature type="region of interest" description="Disordered" evidence="8">
    <location>
        <begin position="480"/>
        <end position="520"/>
    </location>
</feature>
<reference evidence="10 11" key="1">
    <citation type="submission" date="2015-04" db="EMBL/GenBank/DDBJ databases">
        <authorList>
            <person name="Syromyatnikov M.Y."/>
            <person name="Popov V.N."/>
        </authorList>
    </citation>
    <scope>NUCLEOTIDE SEQUENCE [LARGE SCALE GENOMIC DNA]</scope>
</reference>
<dbReference type="STRING" id="568069.A0A1J1J534"/>
<evidence type="ECO:0000256" key="8">
    <source>
        <dbReference type="SAM" id="MobiDB-lite"/>
    </source>
</evidence>
<evidence type="ECO:0000313" key="10">
    <source>
        <dbReference type="EMBL" id="CRL06916.1"/>
    </source>
</evidence>
<keyword evidence="6" id="KW-0326">Glycosidase</keyword>
<evidence type="ECO:0000256" key="7">
    <source>
        <dbReference type="RuleBase" id="RU004440"/>
    </source>
</evidence>
<keyword evidence="4" id="KW-0081">Bacteriolytic enzyme</keyword>
<feature type="domain" description="Glycosyl hydrolases family 22 (GH22)" evidence="9">
    <location>
        <begin position="241"/>
        <end position="259"/>
    </location>
</feature>
<dbReference type="PANTHER" id="PTHR11407:SF63">
    <property type="entry name" value="LYSOZYME C"/>
    <property type="match status" value="1"/>
</dbReference>
<sequence>MKIKILNLRIIVVIFAGIYFVDAKVYQKCELALELRDKHFIPLDRIGVLVCIAERQSNLNTAAVGDGTYFGMYQLSSEYWCERNYAGKACNVQCSSLTDNDITDDLNCVQIIYDEHQRLFNNGFNAWPSSQYCQSQGNDFIQECFIEDNQIIKPLEITPRQSKKPGNISRGKVYDRCDLARELYYQHDIAMKDVATWVCIANYESAFDTSAIGRLNWDGSNDHGLFQISDIYWCGDSGKSCGLKCTDLRDNDITDDVKCIKTIHAEHQRISGDGFTAWAVYPRCKGQQSKRFADGCFDASENEIMPYRPRPGVQQPQKNYASVTQQRKQIEVSKDAGKIYERCELAQELRYKFNIPMEDVATWVCIAKHESGFNTSAIGRLNADGSEDHGLFQISDIYWCSPPGRGKGCGLTCSQLEDSDISDDVECMLKIHDEHRFLSGDGFNAWAVYRPYCQGRSQSYIDGCFTSNDIVPRPAITQPTTTRRTTTVTTAKKTTKTTTRVPTTSTRTTTTRAPTTKPTTRAPVTIKKAPAVTTVVKKPTTSQTSKPPTTTRQVKTTPKSVTTKTTTKQKSTTTASKATTKVSIKLPDKTQRPVENPKTTVKPFNIFDLYFNSIGKGSLANNDVVTSQRIAVREQKQSKTTKVPQAASIKPSISTTRSSSSTSKASNINPEITTTRQDFNVNPTLLKKTTRTSSIGSLSIYNALQDYSVNSNRIGRVVENITPHSFDYLLTLTTPRTPFKRL</sequence>
<evidence type="ECO:0000259" key="9">
    <source>
        <dbReference type="PROSITE" id="PS00128"/>
    </source>
</evidence>
<dbReference type="Gene3D" id="1.10.530.10">
    <property type="match status" value="3"/>
</dbReference>
<dbReference type="EMBL" id="CVRI01000067">
    <property type="protein sequence ID" value="CRL06916.1"/>
    <property type="molecule type" value="Genomic_DNA"/>
</dbReference>
<keyword evidence="6" id="KW-0378">Hydrolase</keyword>
<dbReference type="FunFam" id="1.10.530.10:FF:000001">
    <property type="entry name" value="Lysozyme C"/>
    <property type="match status" value="1"/>
</dbReference>
<accession>A0A1J1J534</accession>
<dbReference type="EC" id="3.2.1.17" evidence="3"/>
<keyword evidence="5" id="KW-1015">Disulfide bond</keyword>